<dbReference type="Pfam" id="PF09347">
    <property type="entry name" value="DUF1989"/>
    <property type="match status" value="1"/>
</dbReference>
<dbReference type="InterPro" id="IPR018959">
    <property type="entry name" value="DUF1989"/>
</dbReference>
<dbReference type="AlphaFoldDB" id="A0A6N9YS88"/>
<sequence length="206" mass="21955">MTSNALINQIEVPARQARVVELAAGESARIVDVEGGQVGDVFAFNRHDPSEYLSAAHTRGHLSKLFPEPGEQFVTNQRRAILALVADDSPGRHDMLIPACDPARYRALGVKGWHASCAQNLQEALASVGVDIETVPQPVNVFMDIPVSDAGNLAWMPASTRPGDSVTFRSELDCLLVVSACPQDLVDINGGVPKPLGIEVLSAPTP</sequence>
<protein>
    <submittedName>
        <fullName evidence="2">Urea carboxylase-associated family protein</fullName>
    </submittedName>
</protein>
<dbReference type="RefSeq" id="WP_163820691.1">
    <property type="nucleotide sequence ID" value="NZ_JAAGOB010000014.1"/>
</dbReference>
<reference evidence="2 3" key="1">
    <citation type="submission" date="2020-02" db="EMBL/GenBank/DDBJ databases">
        <authorList>
            <person name="Li X.-J."/>
            <person name="Feng X.-M."/>
        </authorList>
    </citation>
    <scope>NUCLEOTIDE SEQUENCE [LARGE SCALE GENOMIC DNA]</scope>
    <source>
        <strain evidence="2 3">CGMCC 4.7225</strain>
    </source>
</reference>
<organism evidence="2 3">
    <name type="scientific">Phytoactinopolyspora alkaliphila</name>
    <dbReference type="NCBI Taxonomy" id="1783498"/>
    <lineage>
        <taxon>Bacteria</taxon>
        <taxon>Bacillati</taxon>
        <taxon>Actinomycetota</taxon>
        <taxon>Actinomycetes</taxon>
        <taxon>Jiangellales</taxon>
        <taxon>Jiangellaceae</taxon>
        <taxon>Phytoactinopolyspora</taxon>
    </lineage>
</organism>
<name>A0A6N9YS88_9ACTN</name>
<proteinExistence type="predicted"/>
<dbReference type="PANTHER" id="PTHR31527">
    <property type="entry name" value="RE64534P"/>
    <property type="match status" value="1"/>
</dbReference>
<feature type="domain" description="DUF1989" evidence="1">
    <location>
        <begin position="11"/>
        <end position="175"/>
    </location>
</feature>
<evidence type="ECO:0000259" key="1">
    <source>
        <dbReference type="Pfam" id="PF09347"/>
    </source>
</evidence>
<comment type="caution">
    <text evidence="2">The sequence shown here is derived from an EMBL/GenBank/DDBJ whole genome shotgun (WGS) entry which is preliminary data.</text>
</comment>
<keyword evidence="3" id="KW-1185">Reference proteome</keyword>
<dbReference type="PANTHER" id="PTHR31527:SF0">
    <property type="entry name" value="RE64534P"/>
    <property type="match status" value="1"/>
</dbReference>
<evidence type="ECO:0000313" key="3">
    <source>
        <dbReference type="Proteomes" id="UP000469185"/>
    </source>
</evidence>
<gene>
    <name evidence="2" type="ORF">G1H11_21615</name>
</gene>
<dbReference type="Proteomes" id="UP000469185">
    <property type="component" value="Unassembled WGS sequence"/>
</dbReference>
<accession>A0A6N9YS88</accession>
<dbReference type="EMBL" id="JAAGOB010000014">
    <property type="protein sequence ID" value="NED97901.1"/>
    <property type="molecule type" value="Genomic_DNA"/>
</dbReference>
<evidence type="ECO:0000313" key="2">
    <source>
        <dbReference type="EMBL" id="NED97901.1"/>
    </source>
</evidence>